<accession>A0ABW4N8H3</accession>
<organism evidence="2 3">
    <name type="scientific">Phenylobacterium terrae</name>
    <dbReference type="NCBI Taxonomy" id="2665495"/>
    <lineage>
        <taxon>Bacteria</taxon>
        <taxon>Pseudomonadati</taxon>
        <taxon>Pseudomonadota</taxon>
        <taxon>Alphaproteobacteria</taxon>
        <taxon>Caulobacterales</taxon>
        <taxon>Caulobacteraceae</taxon>
        <taxon>Phenylobacterium</taxon>
    </lineage>
</organism>
<evidence type="ECO:0008006" key="4">
    <source>
        <dbReference type="Google" id="ProtNLM"/>
    </source>
</evidence>
<evidence type="ECO:0000313" key="3">
    <source>
        <dbReference type="Proteomes" id="UP001597237"/>
    </source>
</evidence>
<feature type="transmembrane region" description="Helical" evidence="1">
    <location>
        <begin position="33"/>
        <end position="56"/>
    </location>
</feature>
<keyword evidence="1" id="KW-0812">Transmembrane</keyword>
<protein>
    <recommendedName>
        <fullName evidence="4">Peptidoglycan-binding protein</fullName>
    </recommendedName>
</protein>
<keyword evidence="3" id="KW-1185">Reference proteome</keyword>
<keyword evidence="1" id="KW-0472">Membrane</keyword>
<evidence type="ECO:0000313" key="2">
    <source>
        <dbReference type="EMBL" id="MFD1784940.1"/>
    </source>
</evidence>
<sequence>MPPADSILDPLAIARARRLLATPVRRERVWPTLAAAGFAAVGAMVLASAMIFMAPVGPATEQLER</sequence>
<reference evidence="3" key="1">
    <citation type="journal article" date="2019" name="Int. J. Syst. Evol. Microbiol.">
        <title>The Global Catalogue of Microorganisms (GCM) 10K type strain sequencing project: providing services to taxonomists for standard genome sequencing and annotation.</title>
        <authorList>
            <consortium name="The Broad Institute Genomics Platform"/>
            <consortium name="The Broad Institute Genome Sequencing Center for Infectious Disease"/>
            <person name="Wu L."/>
            <person name="Ma J."/>
        </authorList>
    </citation>
    <scope>NUCLEOTIDE SEQUENCE [LARGE SCALE GENOMIC DNA]</scope>
    <source>
        <strain evidence="3">DFY28</strain>
    </source>
</reference>
<gene>
    <name evidence="2" type="ORF">ACFSC0_16175</name>
</gene>
<evidence type="ECO:0000256" key="1">
    <source>
        <dbReference type="SAM" id="Phobius"/>
    </source>
</evidence>
<keyword evidence="1" id="KW-1133">Transmembrane helix</keyword>
<dbReference type="Proteomes" id="UP001597237">
    <property type="component" value="Unassembled WGS sequence"/>
</dbReference>
<proteinExistence type="predicted"/>
<comment type="caution">
    <text evidence="2">The sequence shown here is derived from an EMBL/GenBank/DDBJ whole genome shotgun (WGS) entry which is preliminary data.</text>
</comment>
<dbReference type="EMBL" id="JBHUEY010000006">
    <property type="protein sequence ID" value="MFD1784940.1"/>
    <property type="molecule type" value="Genomic_DNA"/>
</dbReference>
<dbReference type="RefSeq" id="WP_377281903.1">
    <property type="nucleotide sequence ID" value="NZ_JBHRSI010000005.1"/>
</dbReference>
<name>A0ABW4N8H3_9CAUL</name>